<evidence type="ECO:0000256" key="2">
    <source>
        <dbReference type="SAM" id="Phobius"/>
    </source>
</evidence>
<name>A0A2N9F699_FAGSY</name>
<dbReference type="EMBL" id="OIVN01000852">
    <property type="protein sequence ID" value="SPC86457.1"/>
    <property type="molecule type" value="Genomic_DNA"/>
</dbReference>
<dbReference type="InterPro" id="IPR025315">
    <property type="entry name" value="DUF4220"/>
</dbReference>
<keyword evidence="2" id="KW-0472">Membrane</keyword>
<feature type="transmembrane region" description="Helical" evidence="2">
    <location>
        <begin position="30"/>
        <end position="49"/>
    </location>
</feature>
<protein>
    <recommendedName>
        <fullName evidence="3">DUF4220 domain-containing protein</fullName>
    </recommendedName>
</protein>
<evidence type="ECO:0000256" key="1">
    <source>
        <dbReference type="SAM" id="MobiDB-lite"/>
    </source>
</evidence>
<keyword evidence="2" id="KW-1133">Transmembrane helix</keyword>
<reference evidence="4" key="1">
    <citation type="submission" date="2018-02" db="EMBL/GenBank/DDBJ databases">
        <authorList>
            <person name="Cohen D.B."/>
            <person name="Kent A.D."/>
        </authorList>
    </citation>
    <scope>NUCLEOTIDE SEQUENCE</scope>
</reference>
<dbReference type="InterPro" id="IPR007658">
    <property type="entry name" value="DUF594"/>
</dbReference>
<feature type="transmembrane region" description="Helical" evidence="2">
    <location>
        <begin position="61"/>
        <end position="78"/>
    </location>
</feature>
<dbReference type="AlphaFoldDB" id="A0A2N9F699"/>
<evidence type="ECO:0000259" key="3">
    <source>
        <dbReference type="Pfam" id="PF13968"/>
    </source>
</evidence>
<organism evidence="4">
    <name type="scientific">Fagus sylvatica</name>
    <name type="common">Beechnut</name>
    <dbReference type="NCBI Taxonomy" id="28930"/>
    <lineage>
        <taxon>Eukaryota</taxon>
        <taxon>Viridiplantae</taxon>
        <taxon>Streptophyta</taxon>
        <taxon>Embryophyta</taxon>
        <taxon>Tracheophyta</taxon>
        <taxon>Spermatophyta</taxon>
        <taxon>Magnoliopsida</taxon>
        <taxon>eudicotyledons</taxon>
        <taxon>Gunneridae</taxon>
        <taxon>Pentapetalae</taxon>
        <taxon>rosids</taxon>
        <taxon>fabids</taxon>
        <taxon>Fagales</taxon>
        <taxon>Fagaceae</taxon>
        <taxon>Fagus</taxon>
    </lineage>
</organism>
<dbReference type="PANTHER" id="PTHR31325">
    <property type="entry name" value="OS01G0798800 PROTEIN-RELATED"/>
    <property type="match status" value="1"/>
</dbReference>
<dbReference type="Pfam" id="PF04578">
    <property type="entry name" value="DUF594"/>
    <property type="match status" value="1"/>
</dbReference>
<accession>A0A2N9F699</accession>
<gene>
    <name evidence="4" type="ORF">FSB_LOCUS14339</name>
</gene>
<keyword evidence="2" id="KW-0812">Transmembrane</keyword>
<feature type="domain" description="DUF4220" evidence="3">
    <location>
        <begin position="57"/>
        <end position="348"/>
    </location>
</feature>
<feature type="transmembrane region" description="Helical" evidence="2">
    <location>
        <begin position="265"/>
        <end position="283"/>
    </location>
</feature>
<feature type="transmembrane region" description="Helical" evidence="2">
    <location>
        <begin position="303"/>
        <end position="324"/>
    </location>
</feature>
<evidence type="ECO:0000313" key="4">
    <source>
        <dbReference type="EMBL" id="SPC86457.1"/>
    </source>
</evidence>
<proteinExistence type="predicted"/>
<feature type="region of interest" description="Disordered" evidence="1">
    <location>
        <begin position="467"/>
        <end position="490"/>
    </location>
</feature>
<sequence>MVVPNLVVNNASNVGNCIEIESAQKKLEYIEGYVTVTTILIAFLVGFGSCRRRSHNGLLKTSIFIAYVLPMPLVAYTYSQMQISERREALSMASRSYGLVRNNKLIADFMAYEHELSNEDEVDPVSMKGFKYLVKGEEKEQVKVVPPHNQNQLQLTGKAITIEMIWQCKGRLLSSTGDPDGRLKDICLSYALYRLLCRRFVGYPFSESSNVKTWKFVRNGLLSNEDDHERAFRIIEVELAFVYDLFYTKYAAIFSNKGFFQLRSIQFIIVIVGCVTMVPILTNYHTPKNDLNRLTVGGHNVDVLVTCIGVVAILFMDLVQYFVLSFSDWDKTRVIMVWHLATSLCEIECKQDNLVMKSKHFIVANALSKYCAYLVAFAPRFLPDNSYITEVIFDQVVQEARDVLNGCNSATSKYEKMMKISAGAGKGDPGENIIKSYEALTLVRHGIRYDTGHDDTSFLEKLGYDTGGRKREKESSSYREKESQHTEERWLPVEGEGSLPVETELRWAGVAHWSPIWGCCVVPVPVWDTCPTPTPCPFWGVRASQIKRGAVLAKHIRELSVDNVQRWEILADFWAEMMLFVTPSNDTTVHAEYLAKGGEFVTHFEASPFFNRWPLRVLSETIIAFFTFRGFYEVVFEGPPVSFMGGLHNSSLEVTVEDMWLEEIPVLIQRFRHFTVALGSKEALVAVKEIVGVLCYTHEFLKDFFLSTGQLQEVAFLLWKESWEIGKNPMAMLGSLTNLSKVWFEEVPVEIVGVL</sequence>
<dbReference type="Pfam" id="PF13968">
    <property type="entry name" value="DUF4220"/>
    <property type="match status" value="1"/>
</dbReference>